<keyword evidence="2" id="KW-1003">Cell membrane</keyword>
<dbReference type="InterPro" id="IPR000929">
    <property type="entry name" value="Dopamine_rcpt"/>
</dbReference>
<keyword evidence="4 12" id="KW-1133">Transmembrane helix</keyword>
<evidence type="ECO:0000256" key="1">
    <source>
        <dbReference type="ARBA" id="ARBA00004651"/>
    </source>
</evidence>
<dbReference type="PRINTS" id="PR00242">
    <property type="entry name" value="DOPAMINER"/>
</dbReference>
<dbReference type="InterPro" id="IPR000276">
    <property type="entry name" value="GPCR_Rhodpsn"/>
</dbReference>
<dbReference type="SMART" id="SM01381">
    <property type="entry name" value="7TM_GPCR_Srsx"/>
    <property type="match status" value="1"/>
</dbReference>
<dbReference type="PRINTS" id="PR00237">
    <property type="entry name" value="GPCRRHODOPSN"/>
</dbReference>
<evidence type="ECO:0000256" key="11">
    <source>
        <dbReference type="RuleBase" id="RU000688"/>
    </source>
</evidence>
<evidence type="ECO:0000256" key="2">
    <source>
        <dbReference type="ARBA" id="ARBA00022475"/>
    </source>
</evidence>
<organism evidence="14 15">
    <name type="scientific">Macrostomum lignano</name>
    <dbReference type="NCBI Taxonomy" id="282301"/>
    <lineage>
        <taxon>Eukaryota</taxon>
        <taxon>Metazoa</taxon>
        <taxon>Spiralia</taxon>
        <taxon>Lophotrochozoa</taxon>
        <taxon>Platyhelminthes</taxon>
        <taxon>Rhabditophora</taxon>
        <taxon>Macrostomorpha</taxon>
        <taxon>Macrostomida</taxon>
        <taxon>Macrostomidae</taxon>
        <taxon>Macrostomum</taxon>
    </lineage>
</organism>
<evidence type="ECO:0000313" key="14">
    <source>
        <dbReference type="Proteomes" id="UP000095280"/>
    </source>
</evidence>
<feature type="transmembrane region" description="Helical" evidence="12">
    <location>
        <begin position="189"/>
        <end position="216"/>
    </location>
</feature>
<proteinExistence type="inferred from homology"/>
<accession>A0A1I8HV84</accession>
<feature type="transmembrane region" description="Helical" evidence="12">
    <location>
        <begin position="24"/>
        <end position="48"/>
    </location>
</feature>
<protein>
    <submittedName>
        <fullName evidence="15">G_PROTEIN_RECEP_F1_2 domain-containing protein</fullName>
    </submittedName>
</protein>
<feature type="transmembrane region" description="Helical" evidence="12">
    <location>
        <begin position="141"/>
        <end position="163"/>
    </location>
</feature>
<dbReference type="SUPFAM" id="SSF81321">
    <property type="entry name" value="Family A G protein-coupled receptor-like"/>
    <property type="match status" value="1"/>
</dbReference>
<keyword evidence="5 11" id="KW-0297">G-protein coupled receptor</keyword>
<dbReference type="InterPro" id="IPR017452">
    <property type="entry name" value="GPCR_Rhodpsn_7TM"/>
</dbReference>
<keyword evidence="14" id="KW-1185">Reference proteome</keyword>
<dbReference type="AlphaFoldDB" id="A0A1I8HV84"/>
<dbReference type="GO" id="GO:0004930">
    <property type="term" value="F:G protein-coupled receptor activity"/>
    <property type="evidence" value="ECO:0007669"/>
    <property type="project" value="UniProtKB-KW"/>
</dbReference>
<dbReference type="Gene3D" id="1.20.1070.10">
    <property type="entry name" value="Rhodopsin 7-helix transmembrane proteins"/>
    <property type="match status" value="1"/>
</dbReference>
<evidence type="ECO:0000313" key="15">
    <source>
        <dbReference type="WBParaSite" id="maker-uti_cns_0008154-snap-gene-0.3-mRNA-1"/>
    </source>
</evidence>
<dbReference type="Pfam" id="PF00001">
    <property type="entry name" value="7tm_1"/>
    <property type="match status" value="1"/>
</dbReference>
<evidence type="ECO:0000256" key="8">
    <source>
        <dbReference type="ARBA" id="ARBA00023170"/>
    </source>
</evidence>
<evidence type="ECO:0000259" key="13">
    <source>
        <dbReference type="PROSITE" id="PS50262"/>
    </source>
</evidence>
<evidence type="ECO:0000256" key="6">
    <source>
        <dbReference type="ARBA" id="ARBA00023136"/>
    </source>
</evidence>
<name>A0A1I8HV84_9PLAT</name>
<feature type="transmembrane region" description="Helical" evidence="12">
    <location>
        <begin position="343"/>
        <end position="365"/>
    </location>
</feature>
<evidence type="ECO:0000256" key="9">
    <source>
        <dbReference type="ARBA" id="ARBA00023180"/>
    </source>
</evidence>
<keyword evidence="8 11" id="KW-0675">Receptor</keyword>
<comment type="subcellular location">
    <subcellularLocation>
        <location evidence="1">Cell membrane</location>
        <topology evidence="1">Multi-pass membrane protein</topology>
    </subcellularLocation>
</comment>
<sequence>MSENQEVSTVLPVPVLSSVPVEKWLAVPLMSIVILLTVVGNILVILAVFTYRELRQAQNFLIVSLACADMAVGLLVLPLQVKVYLTNDVWLLPDIVCTVFTTSDIFFCTASILNLAAIAVDRYGAIKYPILYASKRTMTTVLIMIAAVFGLSCAISVGPVLSWGSARGSGVPNGTDSVDRCQLPNDKGYIVFSALGSFYIPAVIIVSLYISIFFALRRRLKKRAAASAAGRLTRLPSAHNAPNPVTATAAIDGNSPAAETAAATSTAKDAGGAAPADADGTNYQERRRMLEQHSRQRQKISLSRERRALRTLGIIMGIFMLCWLPFFVVYLGEAADYQTRKGVYSLFVWLGYLNSAINPIIYTIFNVDFRKAFANLLHLRGFCFA</sequence>
<keyword evidence="7" id="KW-1015">Disulfide bond</keyword>
<reference evidence="15" key="1">
    <citation type="submission" date="2016-11" db="UniProtKB">
        <authorList>
            <consortium name="WormBaseParasite"/>
        </authorList>
    </citation>
    <scope>IDENTIFICATION</scope>
</reference>
<dbReference type="Proteomes" id="UP000095280">
    <property type="component" value="Unplaced"/>
</dbReference>
<dbReference type="PROSITE" id="PS00237">
    <property type="entry name" value="G_PROTEIN_RECEP_F1_1"/>
    <property type="match status" value="1"/>
</dbReference>
<dbReference type="GO" id="GO:0005886">
    <property type="term" value="C:plasma membrane"/>
    <property type="evidence" value="ECO:0007669"/>
    <property type="project" value="UniProtKB-SubCell"/>
</dbReference>
<evidence type="ECO:0000256" key="10">
    <source>
        <dbReference type="ARBA" id="ARBA00023224"/>
    </source>
</evidence>
<keyword evidence="3 11" id="KW-0812">Transmembrane</keyword>
<evidence type="ECO:0000256" key="12">
    <source>
        <dbReference type="SAM" id="Phobius"/>
    </source>
</evidence>
<evidence type="ECO:0000256" key="3">
    <source>
        <dbReference type="ARBA" id="ARBA00022692"/>
    </source>
</evidence>
<keyword evidence="10 11" id="KW-0807">Transducer</keyword>
<dbReference type="PANTHER" id="PTHR24248:SF174">
    <property type="entry name" value="TYRAMINE_OCTOPAMINE RECEPTOR"/>
    <property type="match status" value="1"/>
</dbReference>
<dbReference type="WBParaSite" id="maker-uti_cns_0008154-snap-gene-0.3-mRNA-1">
    <property type="protein sequence ID" value="maker-uti_cns_0008154-snap-gene-0.3-mRNA-1"/>
    <property type="gene ID" value="maker-uti_cns_0008154-snap-gene-0.3"/>
</dbReference>
<keyword evidence="6 12" id="KW-0472">Membrane</keyword>
<feature type="transmembrane region" description="Helical" evidence="12">
    <location>
        <begin position="60"/>
        <end position="79"/>
    </location>
</feature>
<comment type="similarity">
    <text evidence="11">Belongs to the G-protein coupled receptor 1 family.</text>
</comment>
<dbReference type="PROSITE" id="PS50262">
    <property type="entry name" value="G_PROTEIN_RECEP_F1_2"/>
    <property type="match status" value="1"/>
</dbReference>
<evidence type="ECO:0000256" key="4">
    <source>
        <dbReference type="ARBA" id="ARBA00022989"/>
    </source>
</evidence>
<keyword evidence="9" id="KW-0325">Glycoprotein</keyword>
<feature type="domain" description="G-protein coupled receptors family 1 profile" evidence="13">
    <location>
        <begin position="40"/>
        <end position="362"/>
    </location>
</feature>
<dbReference type="PANTHER" id="PTHR24248">
    <property type="entry name" value="ADRENERGIC RECEPTOR-RELATED G-PROTEIN COUPLED RECEPTOR"/>
    <property type="match status" value="1"/>
</dbReference>
<evidence type="ECO:0000256" key="7">
    <source>
        <dbReference type="ARBA" id="ARBA00023157"/>
    </source>
</evidence>
<feature type="transmembrane region" description="Helical" evidence="12">
    <location>
        <begin position="308"/>
        <end position="331"/>
    </location>
</feature>
<evidence type="ECO:0000256" key="5">
    <source>
        <dbReference type="ARBA" id="ARBA00023040"/>
    </source>
</evidence>
<feature type="transmembrane region" description="Helical" evidence="12">
    <location>
        <begin position="99"/>
        <end position="120"/>
    </location>
</feature>